<reference evidence="1 2" key="1">
    <citation type="journal article" date="2016" name="Nat. Commun.">
        <title>Thousands of microbial genomes shed light on interconnected biogeochemical processes in an aquifer system.</title>
        <authorList>
            <person name="Anantharaman K."/>
            <person name="Brown C.T."/>
            <person name="Hug L.A."/>
            <person name="Sharon I."/>
            <person name="Castelle C.J."/>
            <person name="Probst A.J."/>
            <person name="Thomas B.C."/>
            <person name="Singh A."/>
            <person name="Wilkins M.J."/>
            <person name="Karaoz U."/>
            <person name="Brodie E.L."/>
            <person name="Williams K.H."/>
            <person name="Hubbard S.S."/>
            <person name="Banfield J.F."/>
        </authorList>
    </citation>
    <scope>NUCLEOTIDE SEQUENCE [LARGE SCALE GENOMIC DNA]</scope>
</reference>
<sequence length="185" mass="20827">MQSVSYIFGGEAKVKIMRLFIFNPGLAFSPAQVANRAKERPSIARRELRILAKAGLIKQRAKGFLLDSAYSYLPAIENFLIDASPITEKEIVKKVSRAGNIKLILISGVFLHDRDSRVDILVVGDHLKAAKLSSIMSSIEAKLGKELRYAAFETTDFQYRLSIYDKLIKDILDYQHEKILNKLGL</sequence>
<dbReference type="AlphaFoldDB" id="A0A1G2T256"/>
<evidence type="ECO:0000313" key="2">
    <source>
        <dbReference type="Proteomes" id="UP000177746"/>
    </source>
</evidence>
<gene>
    <name evidence="1" type="ORF">A2665_00185</name>
</gene>
<proteinExistence type="predicted"/>
<protein>
    <recommendedName>
        <fullName evidence="3">Transcriptional regulator</fullName>
    </recommendedName>
</protein>
<accession>A0A1G2T256</accession>
<organism evidence="1 2">
    <name type="scientific">Candidatus Zambryskibacteria bacterium RIFCSPHIGHO2_01_FULL_46_30</name>
    <dbReference type="NCBI Taxonomy" id="1802739"/>
    <lineage>
        <taxon>Bacteria</taxon>
        <taxon>Candidatus Zambryskiibacteriota</taxon>
    </lineage>
</organism>
<name>A0A1G2T256_9BACT</name>
<dbReference type="Proteomes" id="UP000177746">
    <property type="component" value="Unassembled WGS sequence"/>
</dbReference>
<comment type="caution">
    <text evidence="1">The sequence shown here is derived from an EMBL/GenBank/DDBJ whole genome shotgun (WGS) entry which is preliminary data.</text>
</comment>
<evidence type="ECO:0000313" key="1">
    <source>
        <dbReference type="EMBL" id="OHA90899.1"/>
    </source>
</evidence>
<evidence type="ECO:0008006" key="3">
    <source>
        <dbReference type="Google" id="ProtNLM"/>
    </source>
</evidence>
<dbReference type="EMBL" id="MHVI01000028">
    <property type="protein sequence ID" value="OHA90899.1"/>
    <property type="molecule type" value="Genomic_DNA"/>
</dbReference>